<feature type="transmembrane region" description="Helical" evidence="7">
    <location>
        <begin position="26"/>
        <end position="50"/>
    </location>
</feature>
<keyword evidence="2" id="KW-1003">Cell membrane</keyword>
<dbReference type="EMBL" id="BART01003216">
    <property type="protein sequence ID" value="GAG72987.1"/>
    <property type="molecule type" value="Genomic_DNA"/>
</dbReference>
<evidence type="ECO:0000313" key="8">
    <source>
        <dbReference type="EMBL" id="GAG72987.1"/>
    </source>
</evidence>
<comment type="caution">
    <text evidence="8">The sequence shown here is derived from an EMBL/GenBank/DDBJ whole genome shotgun (WGS) entry which is preliminary data.</text>
</comment>
<feature type="transmembrane region" description="Helical" evidence="7">
    <location>
        <begin position="126"/>
        <end position="144"/>
    </location>
</feature>
<dbReference type="Pfam" id="PF04093">
    <property type="entry name" value="MreD"/>
    <property type="match status" value="1"/>
</dbReference>
<comment type="subcellular location">
    <subcellularLocation>
        <location evidence="1">Cell membrane</location>
        <topology evidence="1">Multi-pass membrane protein</topology>
    </subcellularLocation>
</comment>
<protein>
    <recommendedName>
        <fullName evidence="9">Rod shape-determining protein MreD</fullName>
    </recommendedName>
</protein>
<feature type="non-terminal residue" evidence="8">
    <location>
        <position position="1"/>
    </location>
</feature>
<dbReference type="GO" id="GO:0005886">
    <property type="term" value="C:plasma membrane"/>
    <property type="evidence" value="ECO:0007669"/>
    <property type="project" value="UniProtKB-SubCell"/>
</dbReference>
<evidence type="ECO:0000256" key="5">
    <source>
        <dbReference type="ARBA" id="ARBA00022989"/>
    </source>
</evidence>
<feature type="transmembrane region" description="Helical" evidence="7">
    <location>
        <begin position="89"/>
        <end position="114"/>
    </location>
</feature>
<evidence type="ECO:0000256" key="4">
    <source>
        <dbReference type="ARBA" id="ARBA00022960"/>
    </source>
</evidence>
<sequence length="152" mass="16996">FLLLITLAIQSTITNYVLVGGIQLNLVLVIVISTSLIFGEFFAIIFGFFAGICSDFLFGHILGLFAFVNMISAFICLRVKRIFTGEHYIIPTVVMIIVTEIWVFLTYIISFSLGKEVIQGNLINKIIYQPLINGLVMLIIHPIIKKIGSLLK</sequence>
<gene>
    <name evidence="8" type="ORF">S01H4_09074</name>
</gene>
<dbReference type="AlphaFoldDB" id="X1AUP0"/>
<dbReference type="GO" id="GO:0008360">
    <property type="term" value="P:regulation of cell shape"/>
    <property type="evidence" value="ECO:0007669"/>
    <property type="project" value="UniProtKB-KW"/>
</dbReference>
<keyword evidence="5 7" id="KW-1133">Transmembrane helix</keyword>
<feature type="transmembrane region" description="Helical" evidence="7">
    <location>
        <begin position="56"/>
        <end position="77"/>
    </location>
</feature>
<evidence type="ECO:0000256" key="1">
    <source>
        <dbReference type="ARBA" id="ARBA00004651"/>
    </source>
</evidence>
<dbReference type="NCBIfam" id="TIGR03426">
    <property type="entry name" value="shape_MreD"/>
    <property type="match status" value="1"/>
</dbReference>
<evidence type="ECO:0000256" key="7">
    <source>
        <dbReference type="SAM" id="Phobius"/>
    </source>
</evidence>
<name>X1AUP0_9ZZZZ</name>
<keyword evidence="6 7" id="KW-0472">Membrane</keyword>
<accession>X1AUP0</accession>
<proteinExistence type="predicted"/>
<reference evidence="8" key="1">
    <citation type="journal article" date="2014" name="Front. Microbiol.">
        <title>High frequency of phylogenetically diverse reductive dehalogenase-homologous genes in deep subseafloor sedimentary metagenomes.</title>
        <authorList>
            <person name="Kawai M."/>
            <person name="Futagami T."/>
            <person name="Toyoda A."/>
            <person name="Takaki Y."/>
            <person name="Nishi S."/>
            <person name="Hori S."/>
            <person name="Arai W."/>
            <person name="Tsubouchi T."/>
            <person name="Morono Y."/>
            <person name="Uchiyama I."/>
            <person name="Ito T."/>
            <person name="Fujiyama A."/>
            <person name="Inagaki F."/>
            <person name="Takami H."/>
        </authorList>
    </citation>
    <scope>NUCLEOTIDE SEQUENCE</scope>
    <source>
        <strain evidence="8">Expedition CK06-06</strain>
    </source>
</reference>
<dbReference type="InterPro" id="IPR007227">
    <property type="entry name" value="Cell_shape_determining_MreD"/>
</dbReference>
<evidence type="ECO:0000256" key="2">
    <source>
        <dbReference type="ARBA" id="ARBA00022475"/>
    </source>
</evidence>
<evidence type="ECO:0008006" key="9">
    <source>
        <dbReference type="Google" id="ProtNLM"/>
    </source>
</evidence>
<evidence type="ECO:0000256" key="6">
    <source>
        <dbReference type="ARBA" id="ARBA00023136"/>
    </source>
</evidence>
<keyword evidence="3 7" id="KW-0812">Transmembrane</keyword>
<evidence type="ECO:0000256" key="3">
    <source>
        <dbReference type="ARBA" id="ARBA00022692"/>
    </source>
</evidence>
<organism evidence="8">
    <name type="scientific">marine sediment metagenome</name>
    <dbReference type="NCBI Taxonomy" id="412755"/>
    <lineage>
        <taxon>unclassified sequences</taxon>
        <taxon>metagenomes</taxon>
        <taxon>ecological metagenomes</taxon>
    </lineage>
</organism>
<keyword evidence="4" id="KW-0133">Cell shape</keyword>